<sequence>MVKSLRPMTADGCHLSLVVWWLLKLLFGLRISAEDEYQGADISECGMEAYPEFSNKA</sequence>
<evidence type="ECO:0000256" key="1">
    <source>
        <dbReference type="ARBA" id="ARBA00004141"/>
    </source>
</evidence>
<evidence type="ECO:0000259" key="5">
    <source>
        <dbReference type="Pfam" id="PF00909"/>
    </source>
</evidence>
<gene>
    <name evidence="6" type="ORF">GCM10007878_13630</name>
</gene>
<keyword evidence="2" id="KW-0812">Transmembrane</keyword>
<evidence type="ECO:0000313" key="6">
    <source>
        <dbReference type="EMBL" id="GLR63925.1"/>
    </source>
</evidence>
<dbReference type="InterPro" id="IPR024041">
    <property type="entry name" value="NH4_transpt_AmtB-like_dom"/>
</dbReference>
<keyword evidence="7" id="KW-1185">Reference proteome</keyword>
<dbReference type="Proteomes" id="UP001156682">
    <property type="component" value="Unassembled WGS sequence"/>
</dbReference>
<name>A0ABQ5ZUR0_9GAMM</name>
<comment type="caution">
    <text evidence="6">The sequence shown here is derived from an EMBL/GenBank/DDBJ whole genome shotgun (WGS) entry which is preliminary data.</text>
</comment>
<accession>A0ABQ5ZUR0</accession>
<keyword evidence="4" id="KW-0472">Membrane</keyword>
<dbReference type="Gene3D" id="1.10.3430.10">
    <property type="entry name" value="Ammonium transporter AmtB like domains"/>
    <property type="match status" value="1"/>
</dbReference>
<comment type="subcellular location">
    <subcellularLocation>
        <location evidence="1">Membrane</location>
        <topology evidence="1">Multi-pass membrane protein</topology>
    </subcellularLocation>
</comment>
<dbReference type="Pfam" id="PF00909">
    <property type="entry name" value="Ammonium_transp"/>
    <property type="match status" value="1"/>
</dbReference>
<organism evidence="6 7">
    <name type="scientific">Marinospirillum insulare</name>
    <dbReference type="NCBI Taxonomy" id="217169"/>
    <lineage>
        <taxon>Bacteria</taxon>
        <taxon>Pseudomonadati</taxon>
        <taxon>Pseudomonadota</taxon>
        <taxon>Gammaproteobacteria</taxon>
        <taxon>Oceanospirillales</taxon>
        <taxon>Oceanospirillaceae</taxon>
        <taxon>Marinospirillum</taxon>
    </lineage>
</organism>
<feature type="domain" description="Ammonium transporter AmtB-like" evidence="5">
    <location>
        <begin position="15"/>
        <end position="50"/>
    </location>
</feature>
<proteinExistence type="predicted"/>
<reference evidence="7" key="1">
    <citation type="journal article" date="2019" name="Int. J. Syst. Evol. Microbiol.">
        <title>The Global Catalogue of Microorganisms (GCM) 10K type strain sequencing project: providing services to taxonomists for standard genome sequencing and annotation.</title>
        <authorList>
            <consortium name="The Broad Institute Genomics Platform"/>
            <consortium name="The Broad Institute Genome Sequencing Center for Infectious Disease"/>
            <person name="Wu L."/>
            <person name="Ma J."/>
        </authorList>
    </citation>
    <scope>NUCLEOTIDE SEQUENCE [LARGE SCALE GENOMIC DNA]</scope>
    <source>
        <strain evidence="7">NBRC 100033</strain>
    </source>
</reference>
<evidence type="ECO:0000256" key="4">
    <source>
        <dbReference type="ARBA" id="ARBA00023136"/>
    </source>
</evidence>
<evidence type="ECO:0000256" key="2">
    <source>
        <dbReference type="ARBA" id="ARBA00022692"/>
    </source>
</evidence>
<protein>
    <recommendedName>
        <fullName evidence="5">Ammonium transporter AmtB-like domain-containing protein</fullName>
    </recommendedName>
</protein>
<evidence type="ECO:0000313" key="7">
    <source>
        <dbReference type="Proteomes" id="UP001156682"/>
    </source>
</evidence>
<evidence type="ECO:0000256" key="3">
    <source>
        <dbReference type="ARBA" id="ARBA00022989"/>
    </source>
</evidence>
<dbReference type="InterPro" id="IPR029020">
    <property type="entry name" value="Ammonium/urea_transptr"/>
</dbReference>
<keyword evidence="3" id="KW-1133">Transmembrane helix</keyword>
<dbReference type="EMBL" id="BSOR01000021">
    <property type="protein sequence ID" value="GLR63925.1"/>
    <property type="molecule type" value="Genomic_DNA"/>
</dbReference>